<dbReference type="SUPFAM" id="SSF56784">
    <property type="entry name" value="HAD-like"/>
    <property type="match status" value="1"/>
</dbReference>
<dbReference type="PANTHER" id="PTHR17901:SF14">
    <property type="entry name" value="MAGNESIUM-DEPENDENT PHOSPHATASE 1"/>
    <property type="match status" value="1"/>
</dbReference>
<dbReference type="GO" id="GO:0003993">
    <property type="term" value="F:acid phosphatase activity"/>
    <property type="evidence" value="ECO:0007669"/>
    <property type="project" value="TreeGrafter"/>
</dbReference>
<dbReference type="Gene3D" id="3.40.50.1000">
    <property type="entry name" value="HAD superfamily/HAD-like"/>
    <property type="match status" value="1"/>
</dbReference>
<evidence type="ECO:0000256" key="1">
    <source>
        <dbReference type="SAM" id="MobiDB-lite"/>
    </source>
</evidence>
<comment type="caution">
    <text evidence="2">The sequence shown here is derived from an EMBL/GenBank/DDBJ whole genome shotgun (WGS) entry which is preliminary data.</text>
</comment>
<dbReference type="PANTHER" id="PTHR17901">
    <property type="entry name" value="MAGNESIUM-DEPENDENT PHOSPHATASE 1 MDP1"/>
    <property type="match status" value="1"/>
</dbReference>
<dbReference type="Pfam" id="PF12689">
    <property type="entry name" value="Acid_PPase"/>
    <property type="match status" value="1"/>
</dbReference>
<organism evidence="2 3">
    <name type="scientific">Nannochloropsis gaditana</name>
    <dbReference type="NCBI Taxonomy" id="72520"/>
    <lineage>
        <taxon>Eukaryota</taxon>
        <taxon>Sar</taxon>
        <taxon>Stramenopiles</taxon>
        <taxon>Ochrophyta</taxon>
        <taxon>Eustigmatophyceae</taxon>
        <taxon>Eustigmatales</taxon>
        <taxon>Monodopsidaceae</taxon>
        <taxon>Nannochloropsis</taxon>
    </lineage>
</organism>
<dbReference type="InterPro" id="IPR010036">
    <property type="entry name" value="MDP_1_eu_arc"/>
</dbReference>
<accession>W7U286</accession>
<dbReference type="Proteomes" id="UP000019335">
    <property type="component" value="Chromosome 7"/>
</dbReference>
<name>W7U286_9STRA</name>
<keyword evidence="3" id="KW-1185">Reference proteome</keyword>
<dbReference type="OrthoDB" id="2865258at2759"/>
<evidence type="ECO:0000313" key="3">
    <source>
        <dbReference type="Proteomes" id="UP000019335"/>
    </source>
</evidence>
<dbReference type="InterPro" id="IPR036412">
    <property type="entry name" value="HAD-like_sf"/>
</dbReference>
<feature type="compositionally biased region" description="Basic and acidic residues" evidence="1">
    <location>
        <begin position="233"/>
        <end position="245"/>
    </location>
</feature>
<gene>
    <name evidence="2" type="ORF">Naga_100304g6</name>
</gene>
<protein>
    <submittedName>
        <fullName evidence="2">Had-like protein</fullName>
    </submittedName>
</protein>
<dbReference type="InterPro" id="IPR023214">
    <property type="entry name" value="HAD_sf"/>
</dbReference>
<sequence length="340" mass="37617">MTRHIQKQWRARCRQKCKPRDRSEANGCMMVKRHRRQNDEPLVRLGPSLSTVKSHAAVIVVDDSSDEECEGGSREASCSKRLPKTTPIETHATNRSEMLRLPPSTASFPKGCPPFISPTSDSAHQRLRVLLAALSSPCNHPFPSSPSSRSMASPSSILPSSLLPSLVIVDLDYTLWKGNVSDQVITALHGVTRLAIASRAPDSMAAVKMLKLMELHAFFRLPLSQSSPPRGQGADEKTETQEERGIGPQEPQELIAIANDGWGKTKHLRDILRWTGAQPHDVLFFDDQKGNLEDARRLGCCAQSVSCADGLSWASLEKGLRLYREKGRARSIMAKHFVKK</sequence>
<dbReference type="AlphaFoldDB" id="W7U286"/>
<feature type="region of interest" description="Disordered" evidence="1">
    <location>
        <begin position="223"/>
        <end position="247"/>
    </location>
</feature>
<reference evidence="2 3" key="1">
    <citation type="journal article" date="2014" name="Mol. Plant">
        <title>Chromosome Scale Genome Assembly and Transcriptome Profiling of Nannochloropsis gaditana in Nitrogen Depletion.</title>
        <authorList>
            <person name="Corteggiani Carpinelli E."/>
            <person name="Telatin A."/>
            <person name="Vitulo N."/>
            <person name="Forcato C."/>
            <person name="D'Angelo M."/>
            <person name="Schiavon R."/>
            <person name="Vezzi A."/>
            <person name="Giacometti G.M."/>
            <person name="Morosinotto T."/>
            <person name="Valle G."/>
        </authorList>
    </citation>
    <scope>NUCLEOTIDE SEQUENCE [LARGE SCALE GENOMIC DNA]</scope>
    <source>
        <strain evidence="2 3">B-31</strain>
    </source>
</reference>
<proteinExistence type="predicted"/>
<dbReference type="EMBL" id="AZIL01000543">
    <property type="protein sequence ID" value="EWM26956.1"/>
    <property type="molecule type" value="Genomic_DNA"/>
</dbReference>
<evidence type="ECO:0000313" key="2">
    <source>
        <dbReference type="EMBL" id="EWM26956.1"/>
    </source>
</evidence>